<proteinExistence type="inferred from homology"/>
<dbReference type="Gene3D" id="1.10.10.10">
    <property type="entry name" value="Winged helix-like DNA-binding domain superfamily/Winged helix DNA-binding domain"/>
    <property type="match status" value="1"/>
</dbReference>
<comment type="caution">
    <text evidence="6">The sequence shown here is derived from an EMBL/GenBank/DDBJ whole genome shotgun (WGS) entry which is preliminary data.</text>
</comment>
<evidence type="ECO:0000256" key="3">
    <source>
        <dbReference type="ARBA" id="ARBA00023125"/>
    </source>
</evidence>
<dbReference type="EMBL" id="JADEXG010000021">
    <property type="protein sequence ID" value="MBE9077785.1"/>
    <property type="molecule type" value="Genomic_DNA"/>
</dbReference>
<sequence>MEIYQLNVFLEVARCLSFTEAADALNLTQPAVSAKIKSLESALQTPLFNRLGRRIELTQAGQYLLEEGPQLIDLADQLVAEIDEIKQGKLSSLKVGCMADISSHWLPSFLFKYRQKYPQVQAKCIQFDAVEDLYRAIKTGEADIGISELSFSAFDEMAETIIDTVQYSLVVSPSHHLAQQPWLSLKELCNQSWVLLSERASSRIILEKRMAELGLSLADFAQVEIVDSPSLVRTYVMQGQYLSFASEVEFQLEQQAGLMKRVALEEFALGLPLYLVISKRLSRALETRAQQPFRGRQALEPIQQLIEMLAHWPRPANEPSRVARFQSPNFRARSGPSSVSETLTLTIGTQNRTIQTATAGLIIQRLGLLEHFLPREGRYSGTQYRLRWKDYDSGAPIVAGLKAQQIDIGILGDYPLLLSAGQDDPTTTAMGTRLVSFVASNPDGAGNDIIVPQNSQLHCIEDLDGRVIAVPFSSAAHSMVMRSLHHRQLLNQVTLTSIDNLNTQQRGRNAMPVDGYAYFAPFHEIARHQGQFRQLLKASLDGLPTFHGVVVQQDLADSHPEIVVAYLKALLAAQYWYQTQPMATTLVSRWVNMDAAIVAKTLLARERTGASHVTTGVYLPETQIHTDWLQAHIQQLSQIDGHEHLPQLNLDRWVQPEFLASAIAAI</sequence>
<evidence type="ECO:0000256" key="4">
    <source>
        <dbReference type="ARBA" id="ARBA00023163"/>
    </source>
</evidence>
<keyword evidence="7" id="KW-1185">Reference proteome</keyword>
<dbReference type="InterPro" id="IPR036388">
    <property type="entry name" value="WH-like_DNA-bd_sf"/>
</dbReference>
<evidence type="ECO:0000313" key="6">
    <source>
        <dbReference type="EMBL" id="MBE9077785.1"/>
    </source>
</evidence>
<dbReference type="SUPFAM" id="SSF53850">
    <property type="entry name" value="Periplasmic binding protein-like II"/>
    <property type="match status" value="2"/>
</dbReference>
<dbReference type="RefSeq" id="WP_193906917.1">
    <property type="nucleotide sequence ID" value="NZ_JADEXG010000021.1"/>
</dbReference>
<evidence type="ECO:0000313" key="7">
    <source>
        <dbReference type="Proteomes" id="UP000636505"/>
    </source>
</evidence>
<dbReference type="PROSITE" id="PS50931">
    <property type="entry name" value="HTH_LYSR"/>
    <property type="match status" value="1"/>
</dbReference>
<accession>A0A8J7A832</accession>
<dbReference type="Pfam" id="PF13379">
    <property type="entry name" value="NMT1_2"/>
    <property type="match status" value="1"/>
</dbReference>
<keyword evidence="2" id="KW-0805">Transcription regulation</keyword>
<feature type="domain" description="HTH lysR-type" evidence="5">
    <location>
        <begin position="1"/>
        <end position="58"/>
    </location>
</feature>
<dbReference type="InterPro" id="IPR005119">
    <property type="entry name" value="LysR_subst-bd"/>
</dbReference>
<dbReference type="GO" id="GO:0000976">
    <property type="term" value="F:transcription cis-regulatory region binding"/>
    <property type="evidence" value="ECO:0007669"/>
    <property type="project" value="TreeGrafter"/>
</dbReference>
<dbReference type="PANTHER" id="PTHR30126">
    <property type="entry name" value="HTH-TYPE TRANSCRIPTIONAL REGULATOR"/>
    <property type="match status" value="1"/>
</dbReference>
<gene>
    <name evidence="6" type="ORF">IQ241_10845</name>
</gene>
<comment type="similarity">
    <text evidence="1">Belongs to the LysR transcriptional regulatory family.</text>
</comment>
<evidence type="ECO:0000256" key="2">
    <source>
        <dbReference type="ARBA" id="ARBA00023015"/>
    </source>
</evidence>
<organism evidence="6 7">
    <name type="scientific">Vasconcelosia minhoensis LEGE 07310</name>
    <dbReference type="NCBI Taxonomy" id="915328"/>
    <lineage>
        <taxon>Bacteria</taxon>
        <taxon>Bacillati</taxon>
        <taxon>Cyanobacteriota</taxon>
        <taxon>Cyanophyceae</taxon>
        <taxon>Nodosilineales</taxon>
        <taxon>Cymatolegaceae</taxon>
        <taxon>Vasconcelosia</taxon>
        <taxon>Vasconcelosia minhoensis</taxon>
    </lineage>
</organism>
<protein>
    <submittedName>
        <fullName evidence="6">LysR family transcriptional regulator</fullName>
    </submittedName>
</protein>
<dbReference type="Pfam" id="PF00126">
    <property type="entry name" value="HTH_1"/>
    <property type="match status" value="1"/>
</dbReference>
<dbReference type="Proteomes" id="UP000636505">
    <property type="component" value="Unassembled WGS sequence"/>
</dbReference>
<name>A0A8J7A832_9CYAN</name>
<dbReference type="SUPFAM" id="SSF46785">
    <property type="entry name" value="Winged helix' DNA-binding domain"/>
    <property type="match status" value="1"/>
</dbReference>
<dbReference type="InterPro" id="IPR000847">
    <property type="entry name" value="LysR_HTH_N"/>
</dbReference>
<dbReference type="PRINTS" id="PR00039">
    <property type="entry name" value="HTHLYSR"/>
</dbReference>
<dbReference type="AlphaFoldDB" id="A0A8J7A832"/>
<keyword evidence="4" id="KW-0804">Transcription</keyword>
<dbReference type="CDD" id="cd05466">
    <property type="entry name" value="PBP2_LTTR_substrate"/>
    <property type="match status" value="1"/>
</dbReference>
<dbReference type="PANTHER" id="PTHR30126:SF91">
    <property type="entry name" value="LYSR FAMILY TRANSCRIPTIONAL REGULATOR"/>
    <property type="match status" value="1"/>
</dbReference>
<dbReference type="GO" id="GO:0003700">
    <property type="term" value="F:DNA-binding transcription factor activity"/>
    <property type="evidence" value="ECO:0007669"/>
    <property type="project" value="InterPro"/>
</dbReference>
<evidence type="ECO:0000259" key="5">
    <source>
        <dbReference type="PROSITE" id="PS50931"/>
    </source>
</evidence>
<dbReference type="Pfam" id="PF03466">
    <property type="entry name" value="LysR_substrate"/>
    <property type="match status" value="1"/>
</dbReference>
<dbReference type="Gene3D" id="3.40.190.10">
    <property type="entry name" value="Periplasmic binding protein-like II"/>
    <property type="match status" value="2"/>
</dbReference>
<reference evidence="6" key="1">
    <citation type="submission" date="2020-10" db="EMBL/GenBank/DDBJ databases">
        <authorList>
            <person name="Castelo-Branco R."/>
            <person name="Eusebio N."/>
            <person name="Adriana R."/>
            <person name="Vieira A."/>
            <person name="Brugerolle De Fraissinette N."/>
            <person name="Rezende De Castro R."/>
            <person name="Schneider M.P."/>
            <person name="Vasconcelos V."/>
            <person name="Leao P.N."/>
        </authorList>
    </citation>
    <scope>NUCLEOTIDE SEQUENCE</scope>
    <source>
        <strain evidence="6">LEGE 07310</strain>
    </source>
</reference>
<dbReference type="InterPro" id="IPR036390">
    <property type="entry name" value="WH_DNA-bd_sf"/>
</dbReference>
<dbReference type="Gene3D" id="3.40.190.290">
    <property type="match status" value="1"/>
</dbReference>
<dbReference type="FunFam" id="1.10.10.10:FF:000001">
    <property type="entry name" value="LysR family transcriptional regulator"/>
    <property type="match status" value="1"/>
</dbReference>
<evidence type="ECO:0000256" key="1">
    <source>
        <dbReference type="ARBA" id="ARBA00009437"/>
    </source>
</evidence>
<keyword evidence="3" id="KW-0238">DNA-binding</keyword>